<evidence type="ECO:0000313" key="2">
    <source>
        <dbReference type="Proteomes" id="UP001499988"/>
    </source>
</evidence>
<dbReference type="InterPro" id="IPR036388">
    <property type="entry name" value="WH-like_DNA-bd_sf"/>
</dbReference>
<organism evidence="1 2">
    <name type="scientific">Ferrimonas pelagia</name>
    <dbReference type="NCBI Taxonomy" id="1177826"/>
    <lineage>
        <taxon>Bacteria</taxon>
        <taxon>Pseudomonadati</taxon>
        <taxon>Pseudomonadota</taxon>
        <taxon>Gammaproteobacteria</taxon>
        <taxon>Alteromonadales</taxon>
        <taxon>Ferrimonadaceae</taxon>
        <taxon>Ferrimonas</taxon>
    </lineage>
</organism>
<evidence type="ECO:0008006" key="3">
    <source>
        <dbReference type="Google" id="ProtNLM"/>
    </source>
</evidence>
<dbReference type="Gene3D" id="1.10.10.10">
    <property type="entry name" value="Winged helix-like DNA-binding domain superfamily/Winged helix DNA-binding domain"/>
    <property type="match status" value="1"/>
</dbReference>
<dbReference type="Proteomes" id="UP001499988">
    <property type="component" value="Unassembled WGS sequence"/>
</dbReference>
<dbReference type="InterPro" id="IPR036390">
    <property type="entry name" value="WH_DNA-bd_sf"/>
</dbReference>
<dbReference type="EMBL" id="BAABJZ010000007">
    <property type="protein sequence ID" value="GAA4875874.1"/>
    <property type="molecule type" value="Genomic_DNA"/>
</dbReference>
<evidence type="ECO:0000313" key="1">
    <source>
        <dbReference type="EMBL" id="GAA4875874.1"/>
    </source>
</evidence>
<accession>A0ABP9EEB6</accession>
<reference evidence="2" key="1">
    <citation type="journal article" date="2019" name="Int. J. Syst. Evol. Microbiol.">
        <title>The Global Catalogue of Microorganisms (GCM) 10K type strain sequencing project: providing services to taxonomists for standard genome sequencing and annotation.</title>
        <authorList>
            <consortium name="The Broad Institute Genomics Platform"/>
            <consortium name="The Broad Institute Genome Sequencing Center for Infectious Disease"/>
            <person name="Wu L."/>
            <person name="Ma J."/>
        </authorList>
    </citation>
    <scope>NUCLEOTIDE SEQUENCE [LARGE SCALE GENOMIC DNA]</scope>
    <source>
        <strain evidence="2">JCM 18401</strain>
    </source>
</reference>
<dbReference type="SUPFAM" id="SSF46785">
    <property type="entry name" value="Winged helix' DNA-binding domain"/>
    <property type="match status" value="1"/>
</dbReference>
<gene>
    <name evidence="1" type="ORF">GCM10023333_06410</name>
</gene>
<proteinExistence type="predicted"/>
<sequence length="74" mass="8289">MKALDAKDCLLKALDPSDNRANVLSLSAAGWALYHQIAPEALAWEAELLQVLSVTEYRDRLRILDKLDAQLQQP</sequence>
<keyword evidence="2" id="KW-1185">Reference proteome</keyword>
<comment type="caution">
    <text evidence="1">The sequence shown here is derived from an EMBL/GenBank/DDBJ whole genome shotgun (WGS) entry which is preliminary data.</text>
</comment>
<name>A0ABP9EEB6_9GAMM</name>
<dbReference type="RefSeq" id="WP_345333353.1">
    <property type="nucleotide sequence ID" value="NZ_BAABJZ010000007.1"/>
</dbReference>
<protein>
    <recommendedName>
        <fullName evidence="3">MarR family transcriptional regulator</fullName>
    </recommendedName>
</protein>